<gene>
    <name evidence="2" type="ORF">GCM10009416_02760</name>
</gene>
<proteinExistence type="predicted"/>
<accession>A0ABP3PMV8</accession>
<dbReference type="EMBL" id="BAAAFZ010000006">
    <property type="protein sequence ID" value="GAA0568161.1"/>
    <property type="molecule type" value="Genomic_DNA"/>
</dbReference>
<dbReference type="RefSeq" id="WP_343893331.1">
    <property type="nucleotide sequence ID" value="NZ_BAAAFZ010000006.1"/>
</dbReference>
<evidence type="ECO:0000256" key="1">
    <source>
        <dbReference type="SAM" id="MobiDB-lite"/>
    </source>
</evidence>
<comment type="caution">
    <text evidence="2">The sequence shown here is derived from an EMBL/GenBank/DDBJ whole genome shotgun (WGS) entry which is preliminary data.</text>
</comment>
<evidence type="ECO:0008006" key="4">
    <source>
        <dbReference type="Google" id="ProtNLM"/>
    </source>
</evidence>
<dbReference type="Proteomes" id="UP001501588">
    <property type="component" value="Unassembled WGS sequence"/>
</dbReference>
<name>A0ABP3PMV8_9PROT</name>
<organism evidence="2 3">
    <name type="scientific">Craurococcus roseus</name>
    <dbReference type="NCBI Taxonomy" id="77585"/>
    <lineage>
        <taxon>Bacteria</taxon>
        <taxon>Pseudomonadati</taxon>
        <taxon>Pseudomonadota</taxon>
        <taxon>Alphaproteobacteria</taxon>
        <taxon>Acetobacterales</taxon>
        <taxon>Acetobacteraceae</taxon>
        <taxon>Craurococcus</taxon>
    </lineage>
</organism>
<reference evidence="3" key="1">
    <citation type="journal article" date="2019" name="Int. J. Syst. Evol. Microbiol.">
        <title>The Global Catalogue of Microorganisms (GCM) 10K type strain sequencing project: providing services to taxonomists for standard genome sequencing and annotation.</title>
        <authorList>
            <consortium name="The Broad Institute Genomics Platform"/>
            <consortium name="The Broad Institute Genome Sequencing Center for Infectious Disease"/>
            <person name="Wu L."/>
            <person name="Ma J."/>
        </authorList>
    </citation>
    <scope>NUCLEOTIDE SEQUENCE [LARGE SCALE GENOMIC DNA]</scope>
    <source>
        <strain evidence="3">JCM 9933</strain>
    </source>
</reference>
<keyword evidence="3" id="KW-1185">Reference proteome</keyword>
<protein>
    <recommendedName>
        <fullName evidence="4">Histone H1</fullName>
    </recommendedName>
</protein>
<evidence type="ECO:0000313" key="2">
    <source>
        <dbReference type="EMBL" id="GAA0568161.1"/>
    </source>
</evidence>
<feature type="region of interest" description="Disordered" evidence="1">
    <location>
        <begin position="1"/>
        <end position="22"/>
    </location>
</feature>
<sequence length="94" mass="10266">MTGHDWLVQGPAMPNRSSKRPRDLNQLAKLLVDIATGEQEDPLLTPDGKNAAAVALGRRGGLKGGAARAEKLTQEQRREIARVAAAARWKRDDR</sequence>
<evidence type="ECO:0000313" key="3">
    <source>
        <dbReference type="Proteomes" id="UP001501588"/>
    </source>
</evidence>